<proteinExistence type="predicted"/>
<reference evidence="2 3" key="1">
    <citation type="submission" date="2024-09" db="EMBL/GenBank/DDBJ databases">
        <authorList>
            <person name="Sun Q."/>
            <person name="Mori K."/>
        </authorList>
    </citation>
    <scope>NUCLEOTIDE SEQUENCE [LARGE SCALE GENOMIC DNA]</scope>
    <source>
        <strain evidence="2 3">TBRC 4575</strain>
    </source>
</reference>
<feature type="domain" description="DUF4422" evidence="1">
    <location>
        <begin position="4"/>
        <end position="219"/>
    </location>
</feature>
<dbReference type="EMBL" id="JBHLUK010000045">
    <property type="protein sequence ID" value="MFC0423417.1"/>
    <property type="molecule type" value="Genomic_DNA"/>
</dbReference>
<protein>
    <submittedName>
        <fullName evidence="2">DUF4422 domain-containing protein</fullName>
    </submittedName>
</protein>
<evidence type="ECO:0000259" key="1">
    <source>
        <dbReference type="Pfam" id="PF14393"/>
    </source>
</evidence>
<dbReference type="RefSeq" id="WP_137646215.1">
    <property type="nucleotide sequence ID" value="NZ_BAABRM010000053.1"/>
</dbReference>
<organism evidence="2 3">
    <name type="scientific">Lactiplantibacillus plajomi</name>
    <dbReference type="NCBI Taxonomy" id="1457217"/>
    <lineage>
        <taxon>Bacteria</taxon>
        <taxon>Bacillati</taxon>
        <taxon>Bacillota</taxon>
        <taxon>Bacilli</taxon>
        <taxon>Lactobacillales</taxon>
        <taxon>Lactobacillaceae</taxon>
        <taxon>Lactiplantibacillus</taxon>
    </lineage>
</organism>
<accession>A0ABV6K2U4</accession>
<keyword evidence="3" id="KW-1185">Reference proteome</keyword>
<dbReference type="Pfam" id="PF14393">
    <property type="entry name" value="DUF4422"/>
    <property type="match status" value="1"/>
</dbReference>
<evidence type="ECO:0000313" key="3">
    <source>
        <dbReference type="Proteomes" id="UP001589855"/>
    </source>
</evidence>
<dbReference type="InterPro" id="IPR025536">
    <property type="entry name" value="DUF4422"/>
</dbReference>
<sequence length="258" mass="29899">MNVQIFVAAHKPYRMPTDRSYQPIFVGAAINGATPFNYLPDNTGDNISKKNPNFNELTALYWAWKNCSADVKGLVQYRRYLAATPKLGIDGILSTGEIEALLAQKDVIVPKKRRYYIETNYSHYIHAHHREPLDVMRQVVAADYPDYLVAYDQLMHRTSAHMFNMLIMPATKFNAYAEWLFSILFKVEKMVDISNYDAQEARVFGYLSELLLDVWLKTNHYSAAEVPVLYMEKQRIPAKAYNLLKRKFFPQAAKQTHF</sequence>
<gene>
    <name evidence="2" type="ORF">ACFFGS_04680</name>
</gene>
<name>A0ABV6K2U4_9LACO</name>
<evidence type="ECO:0000313" key="2">
    <source>
        <dbReference type="EMBL" id="MFC0423417.1"/>
    </source>
</evidence>
<comment type="caution">
    <text evidence="2">The sequence shown here is derived from an EMBL/GenBank/DDBJ whole genome shotgun (WGS) entry which is preliminary data.</text>
</comment>
<dbReference type="Proteomes" id="UP001589855">
    <property type="component" value="Unassembled WGS sequence"/>
</dbReference>